<name>A0ABQ6X451_9EURO</name>
<dbReference type="Gene3D" id="3.40.1090.10">
    <property type="entry name" value="Cytosolic phospholipase A2 catalytic domain"/>
    <property type="match status" value="1"/>
</dbReference>
<keyword evidence="9" id="KW-1185">Reference proteome</keyword>
<dbReference type="Gene3D" id="3.30.465.10">
    <property type="match status" value="1"/>
</dbReference>
<feature type="domain" description="PNPLA" evidence="7">
    <location>
        <begin position="480"/>
        <end position="687"/>
    </location>
</feature>
<dbReference type="Pfam" id="PF01734">
    <property type="entry name" value="Patatin"/>
    <property type="match status" value="1"/>
</dbReference>
<feature type="active site" description="Nucleophile" evidence="5">
    <location>
        <position position="519"/>
    </location>
</feature>
<evidence type="ECO:0000256" key="4">
    <source>
        <dbReference type="ARBA" id="ARBA00023098"/>
    </source>
</evidence>
<dbReference type="PROSITE" id="PS51635">
    <property type="entry name" value="PNPLA"/>
    <property type="match status" value="1"/>
</dbReference>
<feature type="coiled-coil region" evidence="6">
    <location>
        <begin position="228"/>
        <end position="255"/>
    </location>
</feature>
<evidence type="ECO:0000313" key="9">
    <source>
        <dbReference type="Proteomes" id="UP000325395"/>
    </source>
</evidence>
<sequence>MSTCDHLAWLRHVENSDTGEVILEDTGRLGRVIAELPRPDTQSLRTVLFIGTRAKDTALKQIFTQNNIGRRGQRQDINLRVDTASLQTDSPLIFADSSPFVKNHTERSHVLCHDTVSHPASWRPETHAVIDIVYARLLFLFTDVVCLFADDFSSLEAIAIRLMEWADIGSAATGLPATRPRLLLIVSEDVLLSSKIWENLQMTLHSGMGSRLMETFSAIKVFRLGGNYLSLLARYQRLRDEIRKQTDEILDVRRRAACLFSAHHLLSLFRCAIKHTSHTITQGFDFLQASRNWNKLGAEYEEHLISVFKLAILHKTPYEKMASFIASSIIMEAFPPRMHHFSIKYVFSILYRGHCYAALKTCYNDECALYICDEIERSCCFHYKSLQSGYISSSRLHWANTQRLNTFLSPYKSNVTCLQCVRRAPEQHLSCGHSVCYDCIRIFGAAVAGRENRVNLKCIYGDEGQLTVDIKPKTAGVRVLGIDGGGARGVTPLAFMEEIQKLVGHCPLHEMVDLAVGTSSGGLSVIGKFHLRWPTKRCSEIFEALAKRCFQSSNSFFGNISSVLKFIARDAVYNEATLEEGIQEHFTLDRHLFEYVPGAIPGTRVAVTATSHGNTRFIFTNYNGPLSSSSQQAYRLIRPKDINMEPRLWEVARATSAAPIFFKPIQMTIGEFWDGGLAFSSPTELALWEVARIWEGDVVIDIAVSLGTGQEDKPEKSSYSLSRLWHSFMDHLDGERRLRDVMHGLNKAEEQYFLLLNTRLKRPTRLDDISDLQEQRHNIHLSPTTRHDLLHTATAFLVSNLYFELDCPAVYSSGVYYCQGSIRCRGDSHAIMDSLQHLYSGRMEFITGAEVLSTCQLHKDICNVCHRFRQCVTLSLRISGVFCQNISGFPQTMAWFEAQQGFENAFGSPDHDFPGGIRCRACYQVPLEIALTFRYTMISFQPHCPALSAICFIDLFSPGPALPSTQYDWDSDNLSSADIALANGELYIVNNASYPDLNRALRGGGAHNFGIITDMTLRPYSPQGMWEDLYAIAEEHLDALFKAYDNYIKNMVRNGKAHILNETVG</sequence>
<dbReference type="InterPro" id="IPR016035">
    <property type="entry name" value="Acyl_Trfase/lysoPLipase"/>
</dbReference>
<keyword evidence="3" id="KW-0862">Zinc</keyword>
<feature type="short sequence motif" description="DGA/G" evidence="5">
    <location>
        <begin position="674"/>
        <end position="676"/>
    </location>
</feature>
<proteinExistence type="predicted"/>
<dbReference type="PANTHER" id="PTHR24185:SF8">
    <property type="entry name" value="PNPLA DOMAIN-CONTAINING PROTEIN"/>
    <property type="match status" value="1"/>
</dbReference>
<dbReference type="InterPro" id="IPR036318">
    <property type="entry name" value="FAD-bd_PCMH-like_sf"/>
</dbReference>
<dbReference type="Proteomes" id="UP000325395">
    <property type="component" value="Unassembled WGS sequence"/>
</dbReference>
<protein>
    <recommendedName>
        <fullName evidence="7">PNPLA domain-containing protein</fullName>
    </recommendedName>
</protein>
<dbReference type="CDD" id="cd07199">
    <property type="entry name" value="Pat17_PNPLA8_PNPLA9_like"/>
    <property type="match status" value="1"/>
</dbReference>
<feature type="short sequence motif" description="GXGXXG" evidence="5">
    <location>
        <begin position="484"/>
        <end position="489"/>
    </location>
</feature>
<evidence type="ECO:0000256" key="1">
    <source>
        <dbReference type="ARBA" id="ARBA00022723"/>
    </source>
</evidence>
<keyword evidence="5" id="KW-0442">Lipid degradation</keyword>
<feature type="short sequence motif" description="GXSXG" evidence="5">
    <location>
        <begin position="517"/>
        <end position="521"/>
    </location>
</feature>
<feature type="active site" description="Proton acceptor" evidence="5">
    <location>
        <position position="674"/>
    </location>
</feature>
<reference evidence="8 9" key="1">
    <citation type="submission" date="2019-04" db="EMBL/GenBank/DDBJ databases">
        <authorList>
            <consortium name="DOE Joint Genome Institute"/>
            <person name="Mondo S."/>
            <person name="Kjaerbolling I."/>
            <person name="Vesth T."/>
            <person name="Frisvad J.C."/>
            <person name="Nybo J.L."/>
            <person name="Theobald S."/>
            <person name="Kildgaard S."/>
            <person name="Isbrandt T."/>
            <person name="Kuo A."/>
            <person name="Sato A."/>
            <person name="Lyhne E.K."/>
            <person name="Kogle M.E."/>
            <person name="Wiebenga A."/>
            <person name="Kun R.S."/>
            <person name="Lubbers R.J."/>
            <person name="Makela M.R."/>
            <person name="Barry K."/>
            <person name="Chovatia M."/>
            <person name="Clum A."/>
            <person name="Daum C."/>
            <person name="Haridas S."/>
            <person name="He G."/>
            <person name="LaButti K."/>
            <person name="Lipzen A."/>
            <person name="Riley R."/>
            <person name="Salamov A."/>
            <person name="Simmons B.A."/>
            <person name="Magnuson J.K."/>
            <person name="Henrissat B."/>
            <person name="Mortensen U.H."/>
            <person name="Larsen T.O."/>
            <person name="Devries R.P."/>
            <person name="Grigoriev I.V."/>
            <person name="Machida M."/>
            <person name="Baker S.E."/>
            <person name="Andersen M.R."/>
            <person name="Cantor M.N."/>
            <person name="Hua S.X."/>
        </authorList>
    </citation>
    <scope>NUCLEOTIDE SEQUENCE [LARGE SCALE GENOMIC DNA]</scope>
    <source>
        <strain evidence="8 9">CBS 117616</strain>
    </source>
</reference>
<keyword evidence="5" id="KW-0378">Hydrolase</keyword>
<keyword evidence="6" id="KW-0175">Coiled coil</keyword>
<dbReference type="InterPro" id="IPR017907">
    <property type="entry name" value="Znf_RING_CS"/>
</dbReference>
<gene>
    <name evidence="8" type="ORF">BDV36DRAFT_306157</name>
</gene>
<dbReference type="InterPro" id="IPR002641">
    <property type="entry name" value="PNPLA_dom"/>
</dbReference>
<keyword evidence="4 5" id="KW-0443">Lipid metabolism</keyword>
<keyword evidence="2" id="KW-0863">Zinc-finger</keyword>
<dbReference type="PROSITE" id="PS00518">
    <property type="entry name" value="ZF_RING_1"/>
    <property type="match status" value="1"/>
</dbReference>
<keyword evidence="1" id="KW-0479">Metal-binding</keyword>
<evidence type="ECO:0000256" key="2">
    <source>
        <dbReference type="ARBA" id="ARBA00022771"/>
    </source>
</evidence>
<dbReference type="PANTHER" id="PTHR24185">
    <property type="entry name" value="CALCIUM-INDEPENDENT PHOSPHOLIPASE A2-GAMMA"/>
    <property type="match status" value="1"/>
</dbReference>
<evidence type="ECO:0000256" key="5">
    <source>
        <dbReference type="PROSITE-ProRule" id="PRU01161"/>
    </source>
</evidence>
<dbReference type="InterPro" id="IPR016169">
    <property type="entry name" value="FAD-bd_PCMH_sub2"/>
</dbReference>
<evidence type="ECO:0000256" key="3">
    <source>
        <dbReference type="ARBA" id="ARBA00022833"/>
    </source>
</evidence>
<evidence type="ECO:0000256" key="6">
    <source>
        <dbReference type="SAM" id="Coils"/>
    </source>
</evidence>
<evidence type="ECO:0000313" key="8">
    <source>
        <dbReference type="EMBL" id="KAE8423648.1"/>
    </source>
</evidence>
<accession>A0ABQ6X451</accession>
<dbReference type="EMBL" id="ML735688">
    <property type="protein sequence ID" value="KAE8423648.1"/>
    <property type="molecule type" value="Genomic_DNA"/>
</dbReference>
<organism evidence="8 9">
    <name type="scientific">Aspergillus pseudocaelatus</name>
    <dbReference type="NCBI Taxonomy" id="1825620"/>
    <lineage>
        <taxon>Eukaryota</taxon>
        <taxon>Fungi</taxon>
        <taxon>Dikarya</taxon>
        <taxon>Ascomycota</taxon>
        <taxon>Pezizomycotina</taxon>
        <taxon>Eurotiomycetes</taxon>
        <taxon>Eurotiomycetidae</taxon>
        <taxon>Eurotiales</taxon>
        <taxon>Aspergillaceae</taxon>
        <taxon>Aspergillus</taxon>
        <taxon>Aspergillus subgen. Circumdati</taxon>
    </lineage>
</organism>
<dbReference type="SUPFAM" id="SSF56176">
    <property type="entry name" value="FAD-binding/transporter-associated domain-like"/>
    <property type="match status" value="1"/>
</dbReference>
<dbReference type="SUPFAM" id="SSF52151">
    <property type="entry name" value="FabD/lysophospholipase-like"/>
    <property type="match status" value="1"/>
</dbReference>
<evidence type="ECO:0000259" key="7">
    <source>
        <dbReference type="PROSITE" id="PS51635"/>
    </source>
</evidence>